<evidence type="ECO:0000256" key="1">
    <source>
        <dbReference type="ARBA" id="ARBA00022723"/>
    </source>
</evidence>
<dbReference type="Pfam" id="PF00642">
    <property type="entry name" value="zf-CCCH"/>
    <property type="match status" value="1"/>
</dbReference>
<dbReference type="InterPro" id="IPR000571">
    <property type="entry name" value="Znf_CCCH"/>
</dbReference>
<keyword evidence="2 4" id="KW-0863">Zinc-finger</keyword>
<reference evidence="6 7" key="1">
    <citation type="submission" date="2020-06" db="EMBL/GenBank/DDBJ databases">
        <authorList>
            <person name="Li R."/>
            <person name="Bekaert M."/>
        </authorList>
    </citation>
    <scope>NUCLEOTIDE SEQUENCE [LARGE SCALE GENOMIC DNA]</scope>
    <source>
        <strain evidence="7">wild</strain>
    </source>
</reference>
<sequence>MATKFKGNIFYVYHKAFAKKVAAIKLTKGLTVDWSIRDEKLYSSACLGRAIHTCGACGSSFIALKCVTYPIPHRAKATVLNKSAFLQQSSVDIDSHGRPKLFHKGKEICNYYLPGNCYRGSACRYAHVDINTKSSAKSKPSTFISKTAKKANI</sequence>
<dbReference type="OrthoDB" id="2355984at2759"/>
<evidence type="ECO:0000313" key="7">
    <source>
        <dbReference type="Proteomes" id="UP000507470"/>
    </source>
</evidence>
<dbReference type="Gene3D" id="4.10.1000.10">
    <property type="entry name" value="Zinc finger, CCCH-type"/>
    <property type="match status" value="1"/>
</dbReference>
<dbReference type="AlphaFoldDB" id="A0A6J8EC82"/>
<dbReference type="Proteomes" id="UP000507470">
    <property type="component" value="Unassembled WGS sequence"/>
</dbReference>
<protein>
    <recommendedName>
        <fullName evidence="5">C3H1-type domain-containing protein</fullName>
    </recommendedName>
</protein>
<evidence type="ECO:0000256" key="2">
    <source>
        <dbReference type="ARBA" id="ARBA00022771"/>
    </source>
</evidence>
<proteinExistence type="predicted"/>
<evidence type="ECO:0000259" key="5">
    <source>
        <dbReference type="PROSITE" id="PS50103"/>
    </source>
</evidence>
<keyword evidence="1 4" id="KW-0479">Metal-binding</keyword>
<gene>
    <name evidence="6" type="ORF">MCOR_50057</name>
</gene>
<name>A0A6J8EC82_MYTCO</name>
<dbReference type="SMART" id="SM00356">
    <property type="entry name" value="ZnF_C3H1"/>
    <property type="match status" value="1"/>
</dbReference>
<feature type="domain" description="C3H1-type" evidence="5">
    <location>
        <begin position="104"/>
        <end position="130"/>
    </location>
</feature>
<dbReference type="EMBL" id="CACVKT020008762">
    <property type="protein sequence ID" value="CAC5417563.1"/>
    <property type="molecule type" value="Genomic_DNA"/>
</dbReference>
<accession>A0A6J8EC82</accession>
<feature type="zinc finger region" description="C3H1-type" evidence="4">
    <location>
        <begin position="104"/>
        <end position="130"/>
    </location>
</feature>
<evidence type="ECO:0000256" key="4">
    <source>
        <dbReference type="PROSITE-ProRule" id="PRU00723"/>
    </source>
</evidence>
<evidence type="ECO:0000313" key="6">
    <source>
        <dbReference type="EMBL" id="CAC5417563.1"/>
    </source>
</evidence>
<keyword evidence="7" id="KW-1185">Reference proteome</keyword>
<dbReference type="PROSITE" id="PS50103">
    <property type="entry name" value="ZF_C3H1"/>
    <property type="match status" value="1"/>
</dbReference>
<organism evidence="6 7">
    <name type="scientific">Mytilus coruscus</name>
    <name type="common">Sea mussel</name>
    <dbReference type="NCBI Taxonomy" id="42192"/>
    <lineage>
        <taxon>Eukaryota</taxon>
        <taxon>Metazoa</taxon>
        <taxon>Spiralia</taxon>
        <taxon>Lophotrochozoa</taxon>
        <taxon>Mollusca</taxon>
        <taxon>Bivalvia</taxon>
        <taxon>Autobranchia</taxon>
        <taxon>Pteriomorphia</taxon>
        <taxon>Mytilida</taxon>
        <taxon>Mytiloidea</taxon>
        <taxon>Mytilidae</taxon>
        <taxon>Mytilinae</taxon>
        <taxon>Mytilus</taxon>
    </lineage>
</organism>
<dbReference type="GO" id="GO:0008270">
    <property type="term" value="F:zinc ion binding"/>
    <property type="evidence" value="ECO:0007669"/>
    <property type="project" value="UniProtKB-KW"/>
</dbReference>
<dbReference type="InterPro" id="IPR036855">
    <property type="entry name" value="Znf_CCCH_sf"/>
</dbReference>
<dbReference type="SUPFAM" id="SSF90229">
    <property type="entry name" value="CCCH zinc finger"/>
    <property type="match status" value="1"/>
</dbReference>
<evidence type="ECO:0000256" key="3">
    <source>
        <dbReference type="ARBA" id="ARBA00022833"/>
    </source>
</evidence>
<keyword evidence="3 4" id="KW-0862">Zinc</keyword>